<protein>
    <recommendedName>
        <fullName evidence="3">MarR family transcriptional regulator</fullName>
    </recommendedName>
</protein>
<proteinExistence type="predicted"/>
<evidence type="ECO:0000313" key="2">
    <source>
        <dbReference type="Proteomes" id="UP000317039"/>
    </source>
</evidence>
<dbReference type="Gene3D" id="1.10.10.10">
    <property type="entry name" value="Winged helix-like DNA-binding domain superfamily/Winged helix DNA-binding domain"/>
    <property type="match status" value="1"/>
</dbReference>
<name>A0A516NFS3_9NOCA</name>
<dbReference type="InterPro" id="IPR036388">
    <property type="entry name" value="WH-like_DNA-bd_sf"/>
</dbReference>
<dbReference type="SUPFAM" id="SSF46785">
    <property type="entry name" value="Winged helix' DNA-binding domain"/>
    <property type="match status" value="1"/>
</dbReference>
<reference evidence="1 2" key="1">
    <citation type="submission" date="2019-07" db="EMBL/GenBank/DDBJ databases">
        <title>Complete Genome Sequence and Methylome Analysis of Nocardia otitidis-caviarum NEB252.</title>
        <authorList>
            <person name="Fomenkov A."/>
            <person name="Anton B.P."/>
            <person name="Vincze T."/>
            <person name="Roberts R.J."/>
        </authorList>
    </citation>
    <scope>NUCLEOTIDE SEQUENCE [LARGE SCALE GENOMIC DNA]</scope>
    <source>
        <strain evidence="1 2">NEB252</strain>
    </source>
</reference>
<dbReference type="InterPro" id="IPR036390">
    <property type="entry name" value="WH_DNA-bd_sf"/>
</dbReference>
<dbReference type="Proteomes" id="UP000317039">
    <property type="component" value="Chromosome"/>
</dbReference>
<dbReference type="GeneID" id="80331222"/>
<sequence>MNITEAKVLATLTPGGHLTAAQIATGAGISSRLADHALEHLTDIGMVGTPAGYRRGIWAITARGRAFAATPRGRGLLDVPAGV</sequence>
<gene>
    <name evidence="1" type="ORF">FOH10_02250</name>
</gene>
<accession>A0A516NFS3</accession>
<organism evidence="1 2">
    <name type="scientific">Nocardia otitidiscaviarum</name>
    <dbReference type="NCBI Taxonomy" id="1823"/>
    <lineage>
        <taxon>Bacteria</taxon>
        <taxon>Bacillati</taxon>
        <taxon>Actinomycetota</taxon>
        <taxon>Actinomycetes</taxon>
        <taxon>Mycobacteriales</taxon>
        <taxon>Nocardiaceae</taxon>
        <taxon>Nocardia</taxon>
    </lineage>
</organism>
<dbReference type="KEGG" id="nod:FOH10_02250"/>
<evidence type="ECO:0008006" key="3">
    <source>
        <dbReference type="Google" id="ProtNLM"/>
    </source>
</evidence>
<evidence type="ECO:0000313" key="1">
    <source>
        <dbReference type="EMBL" id="QDP77741.1"/>
    </source>
</evidence>
<dbReference type="EMBL" id="CP041695">
    <property type="protein sequence ID" value="QDP77741.1"/>
    <property type="molecule type" value="Genomic_DNA"/>
</dbReference>
<dbReference type="RefSeq" id="WP_143979440.1">
    <property type="nucleotide sequence ID" value="NZ_CP041695.1"/>
</dbReference>
<dbReference type="AlphaFoldDB" id="A0A516NFS3"/>